<evidence type="ECO:0000313" key="2">
    <source>
        <dbReference type="Proteomes" id="UP000326202"/>
    </source>
</evidence>
<organism evidence="1 2">
    <name type="scientific">Hypericibacter terrae</name>
    <dbReference type="NCBI Taxonomy" id="2602015"/>
    <lineage>
        <taxon>Bacteria</taxon>
        <taxon>Pseudomonadati</taxon>
        <taxon>Pseudomonadota</taxon>
        <taxon>Alphaproteobacteria</taxon>
        <taxon>Rhodospirillales</taxon>
        <taxon>Dongiaceae</taxon>
        <taxon>Hypericibacter</taxon>
    </lineage>
</organism>
<sequence>MELPKKTPVRSYKTEFKKNESPLSEGGLWLNGRKDGIDWCDVLVKDGVAFGEVSRNQVAERRAEQASLGAGAVEGGAPVGDYDDPTAVLTGQWGPNQYGKVKVFSRNQTNKVFQEVQIRLRHNMKANFCNGYEVFFRVLDTDEGYAEIVRWNGPVGGWTSLKKLIGKKYGVRDGAIIEASIVGNVITGYLNGVAMISVVDDNIKSGAPGIGFNFGVGTTNADHGVRSFEVHTYD</sequence>
<accession>A0A5J6MHK2</accession>
<dbReference type="OrthoDB" id="659240at2"/>
<reference evidence="1 2" key="1">
    <citation type="submission" date="2019-08" db="EMBL/GenBank/DDBJ databases">
        <title>Hyperibacter terrae gen. nov., sp. nov. and Hyperibacter viscosus sp. nov., two new members in the family Rhodospirillaceae isolated from the rhizosphere of Hypericum perforatum.</title>
        <authorList>
            <person name="Noviana Z."/>
        </authorList>
    </citation>
    <scope>NUCLEOTIDE SEQUENCE [LARGE SCALE GENOMIC DNA]</scope>
    <source>
        <strain evidence="1 2">R5913</strain>
    </source>
</reference>
<gene>
    <name evidence="1" type="ORF">FRZ44_10470</name>
</gene>
<evidence type="ECO:0008006" key="3">
    <source>
        <dbReference type="Google" id="ProtNLM"/>
    </source>
</evidence>
<dbReference type="RefSeq" id="WP_151176184.1">
    <property type="nucleotide sequence ID" value="NZ_CP042906.1"/>
</dbReference>
<keyword evidence="2" id="KW-1185">Reference proteome</keyword>
<proteinExistence type="predicted"/>
<dbReference type="KEGG" id="htq:FRZ44_10470"/>
<evidence type="ECO:0000313" key="1">
    <source>
        <dbReference type="EMBL" id="QEX15760.1"/>
    </source>
</evidence>
<dbReference type="Gene3D" id="2.60.120.560">
    <property type="entry name" value="Exo-inulinase, domain 1"/>
    <property type="match status" value="1"/>
</dbReference>
<dbReference type="AlphaFoldDB" id="A0A5J6MHK2"/>
<name>A0A5J6MHK2_9PROT</name>
<dbReference type="Proteomes" id="UP000326202">
    <property type="component" value="Chromosome"/>
</dbReference>
<protein>
    <recommendedName>
        <fullName evidence="3">3-keto-disaccharide hydrolase domain-containing protein</fullName>
    </recommendedName>
</protein>
<dbReference type="EMBL" id="CP042906">
    <property type="protein sequence ID" value="QEX15760.1"/>
    <property type="molecule type" value="Genomic_DNA"/>
</dbReference>